<feature type="region of interest" description="Disordered" evidence="1">
    <location>
        <begin position="1"/>
        <end position="32"/>
    </location>
</feature>
<gene>
    <name evidence="2" type="ORF">GCM10011574_46110</name>
</gene>
<dbReference type="Proteomes" id="UP000653480">
    <property type="component" value="Unassembled WGS sequence"/>
</dbReference>
<sequence>MNGTVAPRPGTEKGDGEAAADDVPGKATTLPTAISAPATATAVPDLLMRFLSACETREMRRGR</sequence>
<reference evidence="2" key="1">
    <citation type="journal article" date="2014" name="Int. J. Syst. Evol. Microbiol.">
        <title>Complete genome sequence of Corynebacterium casei LMG S-19264T (=DSM 44701T), isolated from a smear-ripened cheese.</title>
        <authorList>
            <consortium name="US DOE Joint Genome Institute (JGI-PGF)"/>
            <person name="Walter F."/>
            <person name="Albersmeier A."/>
            <person name="Kalinowski J."/>
            <person name="Ruckert C."/>
        </authorList>
    </citation>
    <scope>NUCLEOTIDE SEQUENCE</scope>
    <source>
        <strain evidence="2">CGMCC 4.7138</strain>
    </source>
</reference>
<accession>A0A8H9H209</accession>
<dbReference type="EMBL" id="BMMN01000008">
    <property type="protein sequence ID" value="GGO20052.1"/>
    <property type="molecule type" value="Genomic_DNA"/>
</dbReference>
<evidence type="ECO:0000313" key="3">
    <source>
        <dbReference type="Proteomes" id="UP000653480"/>
    </source>
</evidence>
<protein>
    <submittedName>
        <fullName evidence="2">Uncharacterized protein</fullName>
    </submittedName>
</protein>
<reference evidence="2" key="2">
    <citation type="submission" date="2020-09" db="EMBL/GenBank/DDBJ databases">
        <authorList>
            <person name="Sun Q."/>
            <person name="Zhou Y."/>
        </authorList>
    </citation>
    <scope>NUCLEOTIDE SEQUENCE</scope>
    <source>
        <strain evidence="2">CGMCC 4.7138</strain>
    </source>
</reference>
<keyword evidence="3" id="KW-1185">Reference proteome</keyword>
<evidence type="ECO:0000256" key="1">
    <source>
        <dbReference type="SAM" id="MobiDB-lite"/>
    </source>
</evidence>
<dbReference type="AlphaFoldDB" id="A0A8H9H209"/>
<proteinExistence type="predicted"/>
<evidence type="ECO:0000313" key="2">
    <source>
        <dbReference type="EMBL" id="GGO20052.1"/>
    </source>
</evidence>
<name>A0A8H9H209_9ACTN</name>
<comment type="caution">
    <text evidence="2">The sequence shown here is derived from an EMBL/GenBank/DDBJ whole genome shotgun (WGS) entry which is preliminary data.</text>
</comment>
<organism evidence="2 3">
    <name type="scientific">Microbispora bryophytorum</name>
    <dbReference type="NCBI Taxonomy" id="1460882"/>
    <lineage>
        <taxon>Bacteria</taxon>
        <taxon>Bacillati</taxon>
        <taxon>Actinomycetota</taxon>
        <taxon>Actinomycetes</taxon>
        <taxon>Streptosporangiales</taxon>
        <taxon>Streptosporangiaceae</taxon>
        <taxon>Microbispora</taxon>
    </lineage>
</organism>